<keyword evidence="3" id="KW-0067">ATP-binding</keyword>
<dbReference type="AlphaFoldDB" id="X1A3N1"/>
<evidence type="ECO:0000259" key="5">
    <source>
        <dbReference type="PROSITE" id="PS50893"/>
    </source>
</evidence>
<dbReference type="InterPro" id="IPR003593">
    <property type="entry name" value="AAA+_ATPase"/>
</dbReference>
<organism evidence="6">
    <name type="scientific">marine sediment metagenome</name>
    <dbReference type="NCBI Taxonomy" id="412755"/>
    <lineage>
        <taxon>unclassified sequences</taxon>
        <taxon>metagenomes</taxon>
        <taxon>ecological metagenomes</taxon>
    </lineage>
</organism>
<dbReference type="GO" id="GO:0043215">
    <property type="term" value="P:daunorubicin transport"/>
    <property type="evidence" value="ECO:0007669"/>
    <property type="project" value="InterPro"/>
</dbReference>
<comment type="similarity">
    <text evidence="4">Belongs to the ABC transporter superfamily. Drug exporter-1 (DrugE1) (TC 3.A.1.105) family.</text>
</comment>
<feature type="non-terminal residue" evidence="6">
    <location>
        <position position="1"/>
    </location>
</feature>
<gene>
    <name evidence="6" type="ORF">S01H4_09195</name>
</gene>
<name>X1A3N1_9ZZZZ</name>
<keyword evidence="1" id="KW-0813">Transport</keyword>
<sequence length="323" mass="35925">IIEVKDLKRIYHAKVGVLRRKVKEVLALDGINFSVSQGELFGLLGPNGAGKTTTVKILTTLLTPTAGQACVLGYDVVQEAEQIRPQIGFIFGGERGLYWRLSGYDNLVYFANLYHIPPDVQKKRIPELMELVGLKGRENEKVQGYSRGMKQRLHIARTLLHDPEVLFLDEPTMGLDPVGARELRQAIKNLQTEKKTILLTTHYMFEADSMCQRIAIINHGKIVALDTPTGLKNYVQDLSIVEIEVFGIPSEAIQRIQTFEGVDMVSVENRDQKQALHIHSSDGSAIVAPVVSTLQNMGLRIGNVVVREPTLEDAYVRLVGSEA</sequence>
<dbReference type="PROSITE" id="PS50893">
    <property type="entry name" value="ABC_TRANSPORTER_2"/>
    <property type="match status" value="1"/>
</dbReference>
<dbReference type="InterPro" id="IPR027417">
    <property type="entry name" value="P-loop_NTPase"/>
</dbReference>
<dbReference type="SMART" id="SM00382">
    <property type="entry name" value="AAA"/>
    <property type="match status" value="1"/>
</dbReference>
<keyword evidence="2" id="KW-0547">Nucleotide-binding</keyword>
<dbReference type="GO" id="GO:0005524">
    <property type="term" value="F:ATP binding"/>
    <property type="evidence" value="ECO:0007669"/>
    <property type="project" value="UniProtKB-KW"/>
</dbReference>
<evidence type="ECO:0000256" key="2">
    <source>
        <dbReference type="ARBA" id="ARBA00022741"/>
    </source>
</evidence>
<dbReference type="Pfam" id="PF00005">
    <property type="entry name" value="ABC_tran"/>
    <property type="match status" value="1"/>
</dbReference>
<accession>X1A3N1</accession>
<evidence type="ECO:0000256" key="1">
    <source>
        <dbReference type="ARBA" id="ARBA00022448"/>
    </source>
</evidence>
<feature type="domain" description="ABC transporter" evidence="5">
    <location>
        <begin position="2"/>
        <end position="244"/>
    </location>
</feature>
<dbReference type="InterPro" id="IPR050763">
    <property type="entry name" value="ABC_transporter_ATP-binding"/>
</dbReference>
<dbReference type="GO" id="GO:1900753">
    <property type="term" value="P:doxorubicin transport"/>
    <property type="evidence" value="ECO:0007669"/>
    <property type="project" value="InterPro"/>
</dbReference>
<dbReference type="SUPFAM" id="SSF52540">
    <property type="entry name" value="P-loop containing nucleoside triphosphate hydrolases"/>
    <property type="match status" value="1"/>
</dbReference>
<dbReference type="InterPro" id="IPR003439">
    <property type="entry name" value="ABC_transporter-like_ATP-bd"/>
</dbReference>
<protein>
    <recommendedName>
        <fullName evidence="5">ABC transporter domain-containing protein</fullName>
    </recommendedName>
</protein>
<proteinExistence type="inferred from homology"/>
<evidence type="ECO:0000313" key="6">
    <source>
        <dbReference type="EMBL" id="GAG54841.1"/>
    </source>
</evidence>
<dbReference type="InterPro" id="IPR005894">
    <property type="entry name" value="DrrA"/>
</dbReference>
<comment type="caution">
    <text evidence="6">The sequence shown here is derived from an EMBL/GenBank/DDBJ whole genome shotgun (WGS) entry which is preliminary data.</text>
</comment>
<reference evidence="6" key="1">
    <citation type="journal article" date="2014" name="Front. Microbiol.">
        <title>High frequency of phylogenetically diverse reductive dehalogenase-homologous genes in deep subseafloor sedimentary metagenomes.</title>
        <authorList>
            <person name="Kawai M."/>
            <person name="Futagami T."/>
            <person name="Toyoda A."/>
            <person name="Takaki Y."/>
            <person name="Nishi S."/>
            <person name="Hori S."/>
            <person name="Arai W."/>
            <person name="Tsubouchi T."/>
            <person name="Morono Y."/>
            <person name="Uchiyama I."/>
            <person name="Ito T."/>
            <person name="Fujiyama A."/>
            <person name="Inagaki F."/>
            <person name="Takami H."/>
        </authorList>
    </citation>
    <scope>NUCLEOTIDE SEQUENCE</scope>
    <source>
        <strain evidence="6">Expedition CK06-06</strain>
    </source>
</reference>
<evidence type="ECO:0000256" key="4">
    <source>
        <dbReference type="ARBA" id="ARBA00049985"/>
    </source>
</evidence>
<dbReference type="NCBIfam" id="TIGR01188">
    <property type="entry name" value="drrA"/>
    <property type="match status" value="1"/>
</dbReference>
<dbReference type="PANTHER" id="PTHR42711">
    <property type="entry name" value="ABC TRANSPORTER ATP-BINDING PROTEIN"/>
    <property type="match status" value="1"/>
</dbReference>
<dbReference type="PANTHER" id="PTHR42711:SF18">
    <property type="entry name" value="ABC TRANSPORTER, ATP-BINDING PROTEIN"/>
    <property type="match status" value="1"/>
</dbReference>
<evidence type="ECO:0000256" key="3">
    <source>
        <dbReference type="ARBA" id="ARBA00022840"/>
    </source>
</evidence>
<dbReference type="EMBL" id="BART01003274">
    <property type="protein sequence ID" value="GAG54841.1"/>
    <property type="molecule type" value="Genomic_DNA"/>
</dbReference>
<dbReference type="GO" id="GO:0016887">
    <property type="term" value="F:ATP hydrolysis activity"/>
    <property type="evidence" value="ECO:0007669"/>
    <property type="project" value="InterPro"/>
</dbReference>
<dbReference type="Gene3D" id="3.40.50.300">
    <property type="entry name" value="P-loop containing nucleotide triphosphate hydrolases"/>
    <property type="match status" value="1"/>
</dbReference>